<dbReference type="EMBL" id="JBICCN010000168">
    <property type="protein sequence ID" value="KAL3088126.1"/>
    <property type="molecule type" value="Genomic_DNA"/>
</dbReference>
<dbReference type="PROSITE" id="PS50097">
    <property type="entry name" value="BTB"/>
    <property type="match status" value="1"/>
</dbReference>
<dbReference type="InterPro" id="IPR011333">
    <property type="entry name" value="SKP1/BTB/POZ_sf"/>
</dbReference>
<keyword evidence="4" id="KW-1185">Reference proteome</keyword>
<dbReference type="SUPFAM" id="SSF54695">
    <property type="entry name" value="POZ domain"/>
    <property type="match status" value="1"/>
</dbReference>
<dbReference type="Gene3D" id="2.60.210.10">
    <property type="entry name" value="Apoptosis, Tumor Necrosis Factor Receptor Associated Protein 2, Chain A"/>
    <property type="match status" value="1"/>
</dbReference>
<comment type="caution">
    <text evidence="3">The sequence shown here is derived from an EMBL/GenBank/DDBJ whole genome shotgun (WGS) entry which is preliminary data.</text>
</comment>
<protein>
    <recommendedName>
        <fullName evidence="2">BTB domain-containing protein</fullName>
    </recommendedName>
</protein>
<accession>A0ABD2JBX5</accession>
<feature type="domain" description="BTB" evidence="2">
    <location>
        <begin position="410"/>
        <end position="475"/>
    </location>
</feature>
<dbReference type="CDD" id="cd18186">
    <property type="entry name" value="BTB_POZ_ZBTB_KLHL-like"/>
    <property type="match status" value="1"/>
</dbReference>
<dbReference type="SUPFAM" id="SSF49599">
    <property type="entry name" value="TRAF domain-like"/>
    <property type="match status" value="1"/>
</dbReference>
<dbReference type="Pfam" id="PF00917">
    <property type="entry name" value="MATH"/>
    <property type="match status" value="1"/>
</dbReference>
<organism evidence="3 4">
    <name type="scientific">Heterodera schachtii</name>
    <name type="common">Sugarbeet cyst nematode worm</name>
    <name type="synonym">Tylenchus schachtii</name>
    <dbReference type="NCBI Taxonomy" id="97005"/>
    <lineage>
        <taxon>Eukaryota</taxon>
        <taxon>Metazoa</taxon>
        <taxon>Ecdysozoa</taxon>
        <taxon>Nematoda</taxon>
        <taxon>Chromadorea</taxon>
        <taxon>Rhabditida</taxon>
        <taxon>Tylenchina</taxon>
        <taxon>Tylenchomorpha</taxon>
        <taxon>Tylenchoidea</taxon>
        <taxon>Heteroderidae</taxon>
        <taxon>Heteroderinae</taxon>
        <taxon>Heterodera</taxon>
    </lineage>
</organism>
<sequence>MTNEITPNTTFGDITSDRVFYRPTFVTGDQMDLSLAALALREGSKSPTESVCSFDLMSAVGEDGEQNIADELASNGTAGEVEEQQQHTKQNNKQNNEKKCFAILKVRPISVNSTAAHCPNLKFEFVSKNTADNGPTQQQQQLSTAASSSSSSAAASSADEVPPIAPSVGQMSVDILSRHFGLTWEQLMTQFVLKLQIRERVDDTEAVFMDIEEAEWDTKLVEHRTIYKAMLYPKLEEEKNGNGKSDDKVPKLPADAEPLAKRGGQIVFRMTNFKSFSKGCGPKIVFSEPSVPINGMPWRIRVKHCDECVRVDLFCAADQNDMAWSCRAAFTVGVLSCTNSDVYVKKKGNLDEFRPFDAIGPCWGCEIAKIEKMMDPKNDFYDEKADAVTFKAEVSAEAPKGMPSVQNWHTLVVNGKTICVNKYILAAHSVFFRKLFFAKNAEKTPRIHLEGNAKAVPNFERMIATMAPMNLELDDGCVESVLLLAHRFQLDSVLNRCADFLLKKSKKTAICKFRLAHQCEMVAMKKKVLKDMTKDDFAVAGEKFVGNLLDNKQLDAEAVKELKERHAEIFGTK</sequence>
<dbReference type="InterPro" id="IPR052664">
    <property type="entry name" value="BTB-MATH_domain_protein"/>
</dbReference>
<dbReference type="AlphaFoldDB" id="A0ABD2JBX5"/>
<reference evidence="3 4" key="1">
    <citation type="submission" date="2024-10" db="EMBL/GenBank/DDBJ databases">
        <authorList>
            <person name="Kim D."/>
        </authorList>
    </citation>
    <scope>NUCLEOTIDE SEQUENCE [LARGE SCALE GENOMIC DNA]</scope>
    <source>
        <strain evidence="3">Taebaek</strain>
    </source>
</reference>
<evidence type="ECO:0000313" key="3">
    <source>
        <dbReference type="EMBL" id="KAL3088126.1"/>
    </source>
</evidence>
<name>A0ABD2JBX5_HETSC</name>
<gene>
    <name evidence="3" type="ORF">niasHS_009412</name>
</gene>
<evidence type="ECO:0000259" key="2">
    <source>
        <dbReference type="PROSITE" id="PS50097"/>
    </source>
</evidence>
<dbReference type="InterPro" id="IPR008974">
    <property type="entry name" value="TRAF-like"/>
</dbReference>
<dbReference type="CDD" id="cd00121">
    <property type="entry name" value="MATH"/>
    <property type="match status" value="1"/>
</dbReference>
<dbReference type="PANTHER" id="PTHR22743">
    <property type="entry name" value="MEPRIN/TRAF-LIKE MATH FAMILY-C.ELEGANS"/>
    <property type="match status" value="1"/>
</dbReference>
<feature type="compositionally biased region" description="Low complexity" evidence="1">
    <location>
        <begin position="145"/>
        <end position="158"/>
    </location>
</feature>
<proteinExistence type="predicted"/>
<feature type="compositionally biased region" description="Polar residues" evidence="1">
    <location>
        <begin position="129"/>
        <end position="144"/>
    </location>
</feature>
<dbReference type="InterPro" id="IPR002083">
    <property type="entry name" value="MATH/TRAF_dom"/>
</dbReference>
<dbReference type="SMART" id="SM00225">
    <property type="entry name" value="BTB"/>
    <property type="match status" value="1"/>
</dbReference>
<evidence type="ECO:0000313" key="4">
    <source>
        <dbReference type="Proteomes" id="UP001620645"/>
    </source>
</evidence>
<feature type="region of interest" description="Disordered" evidence="1">
    <location>
        <begin position="129"/>
        <end position="166"/>
    </location>
</feature>
<dbReference type="Gene3D" id="3.30.710.10">
    <property type="entry name" value="Potassium Channel Kv1.1, Chain A"/>
    <property type="match status" value="1"/>
</dbReference>
<dbReference type="InterPro" id="IPR000210">
    <property type="entry name" value="BTB/POZ_dom"/>
</dbReference>
<dbReference type="Pfam" id="PF00651">
    <property type="entry name" value="BTB"/>
    <property type="match status" value="1"/>
</dbReference>
<dbReference type="Proteomes" id="UP001620645">
    <property type="component" value="Unassembled WGS sequence"/>
</dbReference>
<evidence type="ECO:0000256" key="1">
    <source>
        <dbReference type="SAM" id="MobiDB-lite"/>
    </source>
</evidence>
<dbReference type="PANTHER" id="PTHR22743:SF165">
    <property type="entry name" value="BTB AND MATH DOMAIN CONTAINING-RELATED"/>
    <property type="match status" value="1"/>
</dbReference>